<dbReference type="KEGG" id="ffo:FFONT_1391"/>
<dbReference type="RefSeq" id="WP_014558528.1">
    <property type="nucleotide sequence ID" value="NC_017461.1"/>
</dbReference>
<evidence type="ECO:0000256" key="3">
    <source>
        <dbReference type="ARBA" id="ARBA00023027"/>
    </source>
</evidence>
<dbReference type="InterPro" id="IPR026591">
    <property type="entry name" value="Sirtuin_cat_small_dom_sf"/>
</dbReference>
<reference evidence="7 8" key="2">
    <citation type="journal article" date="2014" name="Extremophiles">
        <title>Analysis of the complete genome of Fervidococcus fontis confirms the distinct phylogenetic position of the order Fervidicoccales and suggests its environmental function.</title>
        <authorList>
            <person name="Lebedinsky A.V."/>
            <person name="Mardanov A.V."/>
            <person name="Kublanov I.V."/>
            <person name="Gumerov V.M."/>
            <person name="Beletsky A.V."/>
            <person name="Perevalova A.A."/>
            <person name="Bidzhieva S.Kh."/>
            <person name="Bonch-Osmolovskaya E.A."/>
            <person name="Skryabin K.G."/>
            <person name="Ravin N.V."/>
        </authorList>
    </citation>
    <scope>NUCLEOTIDE SEQUENCE [LARGE SCALE GENOMIC DNA]</scope>
    <source>
        <strain evidence="8">DSM 19380 / VKM B-2539 / Kam940</strain>
    </source>
</reference>
<dbReference type="PANTHER" id="PTHR11085">
    <property type="entry name" value="NAD-DEPENDENT PROTEIN DEACYLASE SIRTUIN-5, MITOCHONDRIAL-RELATED"/>
    <property type="match status" value="1"/>
</dbReference>
<dbReference type="InterPro" id="IPR026590">
    <property type="entry name" value="Ssirtuin_cat_dom"/>
</dbReference>
<feature type="binding site" evidence="5">
    <location>
        <position position="130"/>
    </location>
    <ligand>
        <name>Zn(2+)</name>
        <dbReference type="ChEBI" id="CHEBI:29105"/>
    </ligand>
</feature>
<feature type="active site" description="Proton acceptor" evidence="5">
    <location>
        <position position="119"/>
    </location>
</feature>
<reference evidence="8" key="1">
    <citation type="submission" date="2012-03" db="EMBL/GenBank/DDBJ databases">
        <title>Fervidicoccus fontis complete genome analysis confirms its distinct phylogenetic position and predicts its environmental function.</title>
        <authorList>
            <person name="Lebedinsky A.V."/>
            <person name="Mardanov A.V."/>
            <person name="Gumerov V.M."/>
            <person name="Beletsky A.V."/>
            <person name="Kublanov I.V."/>
            <person name="Perevalova A.A."/>
            <person name="Bonch-Osmolovskaya E.A."/>
            <person name="Ravin N.V."/>
            <person name="Skryabin K.G."/>
        </authorList>
    </citation>
    <scope>NUCLEOTIDE SEQUENCE [LARGE SCALE GENOMIC DNA]</scope>
    <source>
        <strain evidence="8">DSM 19380 / VKM B-2539 / Kam940</strain>
    </source>
</reference>
<feature type="binding site" evidence="5">
    <location>
        <position position="155"/>
    </location>
    <ligand>
        <name>Zn(2+)</name>
        <dbReference type="ChEBI" id="CHEBI:29105"/>
    </ligand>
</feature>
<dbReference type="Gene3D" id="3.40.50.1220">
    <property type="entry name" value="TPP-binding domain"/>
    <property type="match status" value="1"/>
</dbReference>
<gene>
    <name evidence="7" type="ordered locus">FFONT_1391</name>
</gene>
<keyword evidence="2" id="KW-0805">Transcription regulation</keyword>
<sequence>MSAEEKLAKTLIDAGGKALFFTGAGASTESGVPDFRGPQGLWKRIPPEVFDIDLFYRDPEYSWRIYAEYVYSQISRASPNRAHIVIAELESLGLVEAVITQNIDKLHQKAGSKKVIELHGTYDKVQCLRCGFHGDIKDFIEDFIREKRVPRCPKCGRILKPAVVYFGEPLPSEELSSAFSLAKSSKLIIVVGSSLSVYPAALIPEIALDHGAKLFIINESPTHLDKDAELVVREKAGTFLEKVSNAVEEMMKSSKQKDESLW</sequence>
<dbReference type="AlphaFoldDB" id="I0A322"/>
<keyword evidence="5" id="KW-0862">Zinc</keyword>
<proteinExistence type="predicted"/>
<feature type="binding site" evidence="5">
    <location>
        <position position="127"/>
    </location>
    <ligand>
        <name>Zn(2+)</name>
        <dbReference type="ChEBI" id="CHEBI:29105"/>
    </ligand>
</feature>
<dbReference type="OrthoDB" id="728at2157"/>
<dbReference type="PROSITE" id="PS50305">
    <property type="entry name" value="SIRTUIN"/>
    <property type="match status" value="1"/>
</dbReference>
<evidence type="ECO:0000313" key="7">
    <source>
        <dbReference type="EMBL" id="AFH43379.1"/>
    </source>
</evidence>
<feature type="binding site" evidence="5">
    <location>
        <position position="152"/>
    </location>
    <ligand>
        <name>Zn(2+)</name>
        <dbReference type="ChEBI" id="CHEBI:29105"/>
    </ligand>
</feature>
<dbReference type="GO" id="GO:0070403">
    <property type="term" value="F:NAD+ binding"/>
    <property type="evidence" value="ECO:0007669"/>
    <property type="project" value="InterPro"/>
</dbReference>
<keyword evidence="1" id="KW-0808">Transferase</keyword>
<protein>
    <submittedName>
        <fullName evidence="7">Silent information regulator protein Sir2</fullName>
    </submittedName>
</protein>
<dbReference type="Gene3D" id="3.30.1600.10">
    <property type="entry name" value="SIR2/SIRT2 'Small Domain"/>
    <property type="match status" value="1"/>
</dbReference>
<keyword evidence="5" id="KW-0479">Metal-binding</keyword>
<evidence type="ECO:0000256" key="5">
    <source>
        <dbReference type="PROSITE-ProRule" id="PRU00236"/>
    </source>
</evidence>
<dbReference type="GO" id="GO:0046872">
    <property type="term" value="F:metal ion binding"/>
    <property type="evidence" value="ECO:0007669"/>
    <property type="project" value="UniProtKB-KW"/>
</dbReference>
<dbReference type="InterPro" id="IPR029035">
    <property type="entry name" value="DHS-like_NAD/FAD-binding_dom"/>
</dbReference>
<dbReference type="InterPro" id="IPR050134">
    <property type="entry name" value="NAD-dep_sirtuin_deacylases"/>
</dbReference>
<dbReference type="NCBIfam" id="NF001753">
    <property type="entry name" value="PRK00481.1-3"/>
    <property type="match status" value="1"/>
</dbReference>
<evidence type="ECO:0000313" key="8">
    <source>
        <dbReference type="Proteomes" id="UP000007391"/>
    </source>
</evidence>
<organism evidence="7 8">
    <name type="scientific">Fervidicoccus fontis (strain DSM 19380 / JCM 18336 / VKM B-2539 / Kam940)</name>
    <dbReference type="NCBI Taxonomy" id="1163730"/>
    <lineage>
        <taxon>Archaea</taxon>
        <taxon>Thermoproteota</taxon>
        <taxon>Thermoprotei</taxon>
        <taxon>Fervidicoccales</taxon>
        <taxon>Fervidicoccaceae</taxon>
        <taxon>Fervidicoccus</taxon>
    </lineage>
</organism>
<dbReference type="HOGENOM" id="CLU_023643_3_1_2"/>
<dbReference type="SUPFAM" id="SSF52467">
    <property type="entry name" value="DHS-like NAD/FAD-binding domain"/>
    <property type="match status" value="1"/>
</dbReference>
<dbReference type="GO" id="GO:0017136">
    <property type="term" value="F:histone deacetylase activity, NAD-dependent"/>
    <property type="evidence" value="ECO:0007669"/>
    <property type="project" value="TreeGrafter"/>
</dbReference>
<dbReference type="GeneID" id="12450507"/>
<evidence type="ECO:0000256" key="4">
    <source>
        <dbReference type="ARBA" id="ARBA00023163"/>
    </source>
</evidence>
<keyword evidence="4" id="KW-0804">Transcription</keyword>
<evidence type="ECO:0000259" key="6">
    <source>
        <dbReference type="PROSITE" id="PS50305"/>
    </source>
</evidence>
<dbReference type="EMBL" id="CP003423">
    <property type="protein sequence ID" value="AFH43379.1"/>
    <property type="molecule type" value="Genomic_DNA"/>
</dbReference>
<evidence type="ECO:0000256" key="1">
    <source>
        <dbReference type="ARBA" id="ARBA00022679"/>
    </source>
</evidence>
<dbReference type="PANTHER" id="PTHR11085:SF11">
    <property type="entry name" value="NAD-DEPENDENT PROTEIN DEACETYLASE"/>
    <property type="match status" value="1"/>
</dbReference>
<dbReference type="STRING" id="1163730.FFONT_1391"/>
<dbReference type="InParanoid" id="I0A322"/>
<dbReference type="Proteomes" id="UP000007391">
    <property type="component" value="Chromosome"/>
</dbReference>
<dbReference type="FunCoup" id="I0A322">
    <property type="interactions" value="70"/>
</dbReference>
<dbReference type="eggNOG" id="arCOG04248">
    <property type="taxonomic scope" value="Archaea"/>
</dbReference>
<dbReference type="InterPro" id="IPR003000">
    <property type="entry name" value="Sirtuin"/>
</dbReference>
<dbReference type="Pfam" id="PF02146">
    <property type="entry name" value="SIR2"/>
    <property type="match status" value="1"/>
</dbReference>
<name>I0A322_FERFK</name>
<keyword evidence="8" id="KW-1185">Reference proteome</keyword>
<evidence type="ECO:0000256" key="2">
    <source>
        <dbReference type="ARBA" id="ARBA00023015"/>
    </source>
</evidence>
<accession>I0A322</accession>
<keyword evidence="3" id="KW-0520">NAD</keyword>
<feature type="domain" description="Deacetylase sirtuin-type" evidence="6">
    <location>
        <begin position="1"/>
        <end position="253"/>
    </location>
</feature>